<evidence type="ECO:0008006" key="3">
    <source>
        <dbReference type="Google" id="ProtNLM"/>
    </source>
</evidence>
<evidence type="ECO:0000313" key="1">
    <source>
        <dbReference type="EMBL" id="MBC3933743.1"/>
    </source>
</evidence>
<keyword evidence="2" id="KW-1185">Reference proteome</keyword>
<dbReference type="EMBL" id="JACOGG010000001">
    <property type="protein sequence ID" value="MBC3933743.1"/>
    <property type="molecule type" value="Genomic_DNA"/>
</dbReference>
<dbReference type="Proteomes" id="UP000612361">
    <property type="component" value="Unassembled WGS sequence"/>
</dbReference>
<protein>
    <recommendedName>
        <fullName evidence="3">Transposase</fullName>
    </recommendedName>
</protein>
<sequence>MQIGTQLIAPEGFDGLCKDTVYHFLRSDSLRERVMLVEFRRKTNKKRQQNLQKDETSVTSGAPMHYRPLIHFLSRSRFEYGIEAELISVRDEQEELPPWFRGLTVEDLGRYLLPKPNQKRSHQDRIDQTLAHLWPLVNNVNQILQAEFPDRLINSHARSCKPVQHETRLRTAFYAYLCYGMQRLALHYAVHQIGRWDRLLHKRKFGRPSRINGEHYGFGSNDPKMIEEILDGYRRFAGAGQHMSRIYHLTLTKIFGCVVQKNPNGMRVFVHPSGHPFPSLGQFIYRVAQVFPLEQRQIHKYGYTRVRNRLTHSQGRFAESVGNLMERTEQDAYCCEQVAVGYLSGSHLPALWVARIRCMVSGMIVGIGFSVGAELASAYRMAWFCAAIDKVLFAKLFGMELKLDDWPSIGLSPHLINDRGPGSTAKADPTSTSFMPTIKEAAPSYAGQSKASIETKHPKRVKLEGKPSYKETRATIPQLAVQEIVRVVIDNNSTDISDRLNNKMLTDVALPTPVESWKYFNRRGRNHALAVTFEEAVRMYLDPIELVVRDDGIYFNELRYSTDHPAFSVQLQKAHSQGRFRISGYMFSTCVRYLWVEIGTTLLQVAARVNIRDGDEQLYISNIEAEQLAQVRKDGQLRLKSSRPAVNAEFEEMYRLVTGQTFDQSILKFGRNRRHTVESRAEAQQLKRYLHGNGGKK</sequence>
<proteinExistence type="predicted"/>
<organism evidence="1 2">
    <name type="scientific">Undibacterium rugosum</name>
    <dbReference type="NCBI Taxonomy" id="2762291"/>
    <lineage>
        <taxon>Bacteria</taxon>
        <taxon>Pseudomonadati</taxon>
        <taxon>Pseudomonadota</taxon>
        <taxon>Betaproteobacteria</taxon>
        <taxon>Burkholderiales</taxon>
        <taxon>Oxalobacteraceae</taxon>
        <taxon>Undibacterium</taxon>
    </lineage>
</organism>
<reference evidence="1" key="1">
    <citation type="submission" date="2020-08" db="EMBL/GenBank/DDBJ databases">
        <title>Novel species isolated from subtropical streams in China.</title>
        <authorList>
            <person name="Lu H."/>
        </authorList>
    </citation>
    <scope>NUCLEOTIDE SEQUENCE</scope>
    <source>
        <strain evidence="1">CY7W</strain>
    </source>
</reference>
<dbReference type="AlphaFoldDB" id="A0A923HX09"/>
<evidence type="ECO:0000313" key="2">
    <source>
        <dbReference type="Proteomes" id="UP000612361"/>
    </source>
</evidence>
<comment type="caution">
    <text evidence="1">The sequence shown here is derived from an EMBL/GenBank/DDBJ whole genome shotgun (WGS) entry which is preliminary data.</text>
</comment>
<name>A0A923HX09_9BURK</name>
<dbReference type="RefSeq" id="WP_186879401.1">
    <property type="nucleotide sequence ID" value="NZ_JACOGG010000001.1"/>
</dbReference>
<gene>
    <name evidence="1" type="ORF">H8K47_00090</name>
</gene>
<accession>A0A923HX09</accession>